<protein>
    <submittedName>
        <fullName evidence="1">Uncharacterized protein</fullName>
    </submittedName>
</protein>
<evidence type="ECO:0000313" key="1">
    <source>
        <dbReference type="EMBL" id="MCX7569641.1"/>
    </source>
</evidence>
<dbReference type="RefSeq" id="WP_267150876.1">
    <property type="nucleotide sequence ID" value="NZ_JAPMLT010000002.1"/>
</dbReference>
<dbReference type="EMBL" id="JAPMLT010000002">
    <property type="protein sequence ID" value="MCX7569641.1"/>
    <property type="molecule type" value="Genomic_DNA"/>
</dbReference>
<gene>
    <name evidence="1" type="ORF">OS242_06665</name>
</gene>
<sequence length="356" mass="37589">MSGGLYQAIRASGARRVAFVGIAKHAGKTTAMNAMIERAAEDGVPLGIVSIGVDGERSDAILGVPKPEVRVPAGAWVASAGDVLTAGSSGLTIRESTRISSTLGDVYLAEVRQAGTVLLAGIRTAAQVEQVLARMERLGAELCLVDGAFDRMMAAAPGLTDGVVLSTGAVVGDTVAETVRRSEAFLQRFLLPTASEAEAELLDAALQAKATVVGVLAPSDANAVGAERYLPVPLRQTPFGAHPQLDPDWPGSDAVRALAVTGALTDRLLEMLTGLPRGFSVVIPDSTHFFVTAPVWRKFWRRGHRIAVRRAVRVFGLTVNPHSVAGYDLPRRDLLQAVREMADGIPVYDVKGQEEV</sequence>
<proteinExistence type="predicted"/>
<comment type="caution">
    <text evidence="1">The sequence shown here is derived from an EMBL/GenBank/DDBJ whole genome shotgun (WGS) entry which is preliminary data.</text>
</comment>
<name>A0ABT3WYC5_9BACL</name>
<dbReference type="Proteomes" id="UP001208017">
    <property type="component" value="Unassembled WGS sequence"/>
</dbReference>
<evidence type="ECO:0000313" key="2">
    <source>
        <dbReference type="Proteomes" id="UP001208017"/>
    </source>
</evidence>
<organism evidence="1 2">
    <name type="scientific">Tumebacillus lacus</name>
    <dbReference type="NCBI Taxonomy" id="2995335"/>
    <lineage>
        <taxon>Bacteria</taxon>
        <taxon>Bacillati</taxon>
        <taxon>Bacillota</taxon>
        <taxon>Bacilli</taxon>
        <taxon>Bacillales</taxon>
        <taxon>Alicyclobacillaceae</taxon>
        <taxon>Tumebacillus</taxon>
    </lineage>
</organism>
<reference evidence="1 2" key="1">
    <citation type="submission" date="2022-11" db="EMBL/GenBank/DDBJ databases">
        <title>Study of microbial diversity in lake waters.</title>
        <authorList>
            <person name="Zhang J."/>
        </authorList>
    </citation>
    <scope>NUCLEOTIDE SEQUENCE [LARGE SCALE GENOMIC DNA]</scope>
    <source>
        <strain evidence="1 2">DT12</strain>
    </source>
</reference>
<keyword evidence="2" id="KW-1185">Reference proteome</keyword>
<accession>A0ABT3WYC5</accession>